<dbReference type="Gene3D" id="1.10.287.100">
    <property type="match status" value="1"/>
</dbReference>
<dbReference type="RefSeq" id="WP_241054097.1">
    <property type="nucleotide sequence ID" value="NZ_JAKZBV010000001.1"/>
</dbReference>
<accession>A0ABS9U1Y7</accession>
<dbReference type="PIRSF" id="PIRSF028754">
    <property type="entry name" value="UCP028754"/>
    <property type="match status" value="1"/>
</dbReference>
<protein>
    <submittedName>
        <fullName evidence="2">PAC2 family protein</fullName>
    </submittedName>
</protein>
<feature type="region of interest" description="Disordered" evidence="1">
    <location>
        <begin position="308"/>
        <end position="329"/>
    </location>
</feature>
<dbReference type="SUPFAM" id="SSF159659">
    <property type="entry name" value="Cgl1923-like"/>
    <property type="match status" value="1"/>
</dbReference>
<dbReference type="Gene3D" id="3.40.50.10900">
    <property type="entry name" value="PAC-like subunit"/>
    <property type="match status" value="1"/>
</dbReference>
<comment type="caution">
    <text evidence="2">The sequence shown here is derived from an EMBL/GenBank/DDBJ whole genome shotgun (WGS) entry which is preliminary data.</text>
</comment>
<organism evidence="2 3">
    <name type="scientific">Sinomonas terrae</name>
    <dbReference type="NCBI Taxonomy" id="2908838"/>
    <lineage>
        <taxon>Bacteria</taxon>
        <taxon>Bacillati</taxon>
        <taxon>Actinomycetota</taxon>
        <taxon>Actinomycetes</taxon>
        <taxon>Micrococcales</taxon>
        <taxon>Micrococcaceae</taxon>
        <taxon>Sinomonas</taxon>
    </lineage>
</organism>
<dbReference type="InterPro" id="IPR008492">
    <property type="entry name" value="Rv2714-like"/>
</dbReference>
<evidence type="ECO:0000313" key="2">
    <source>
        <dbReference type="EMBL" id="MCH6470595.1"/>
    </source>
</evidence>
<dbReference type="InterPro" id="IPR038389">
    <property type="entry name" value="PSMG2_sf"/>
</dbReference>
<dbReference type="Proteomes" id="UP001202922">
    <property type="component" value="Unassembled WGS sequence"/>
</dbReference>
<evidence type="ECO:0000256" key="1">
    <source>
        <dbReference type="SAM" id="MobiDB-lite"/>
    </source>
</evidence>
<name>A0ABS9U1Y7_9MICC</name>
<dbReference type="InterPro" id="IPR019151">
    <property type="entry name" value="Proteasome_assmbl_chaperone_2"/>
</dbReference>
<proteinExistence type="predicted"/>
<dbReference type="Pfam" id="PF09754">
    <property type="entry name" value="PAC2"/>
    <property type="match status" value="1"/>
</dbReference>
<dbReference type="EMBL" id="JAKZBV010000001">
    <property type="protein sequence ID" value="MCH6470595.1"/>
    <property type="molecule type" value="Genomic_DNA"/>
</dbReference>
<keyword evidence="3" id="KW-1185">Reference proteome</keyword>
<gene>
    <name evidence="2" type="ORF">L0M17_11525</name>
</gene>
<evidence type="ECO:0000313" key="3">
    <source>
        <dbReference type="Proteomes" id="UP001202922"/>
    </source>
</evidence>
<reference evidence="2 3" key="1">
    <citation type="submission" date="2022-03" db="EMBL/GenBank/DDBJ databases">
        <title>Sinomonas sp. isolated from a soil.</title>
        <authorList>
            <person name="Han J."/>
            <person name="Kim D.-U."/>
        </authorList>
    </citation>
    <scope>NUCLEOTIDE SEQUENCE [LARGE SCALE GENOMIC DNA]</scope>
    <source>
        <strain evidence="2 3">5-5</strain>
    </source>
</reference>
<sequence length="329" mass="35440">MDHARSGPLQEPAGLYAAAQELLGDPDLRGLPMLMGFTGFADAGHAVEQITGELLGEGTARTVAEFDVDTLIDYRARRPRITFVEDHLEGYTPHRLALYALVDGLGQPYLLLAGPEPDFQWERFSRAVVELVEKLDVRLVLWTHSIPMPVPHTRPLGVTVHGNRPDLVDGISRWKPIVSVPAAIGHLLELRLTEAGRGVVGFVVHTPHYLAEAEYPASAVTGLEHLGAAASLMLPTDRLREASREVEGQIADQVAGSDDVRELVEGLEERFDERSADAPRRSLLAAMSGELPDAEVLGAAVEAYLASQEETKDTGANGDDTQGGGAPAD</sequence>